<protein>
    <submittedName>
        <fullName evidence="2">Uncharacterized protein</fullName>
    </submittedName>
</protein>
<keyword evidence="1" id="KW-0812">Transmembrane</keyword>
<proteinExistence type="predicted"/>
<evidence type="ECO:0000256" key="1">
    <source>
        <dbReference type="SAM" id="Phobius"/>
    </source>
</evidence>
<dbReference type="AlphaFoldDB" id="A0AAI9EBY7"/>
<dbReference type="Proteomes" id="UP001296104">
    <property type="component" value="Unassembled WGS sequence"/>
</dbReference>
<sequence>MSASKAMSQAYRTIDQQLQRHIVRSRRNFVTPTSRALPWSRDQAQYGSERSAFGSAVAGGVIGGGVVFAGWYLWYNYSGARAAVNTKEQVKSYIDAGAEQFKVHFREITPGPTDEVIRSLREVAEKYSAWIPGGREFVDKSFEDMEKIRESHETEVNEIVRDAYEELRDVAKRNGTSLETVNATWYILSRRLEELSSLAGDVAEQVFTSHPELREKLDSSFEELRQLGDRLGPGAKREVDETFSQIANMVKQGVNEDTGDRVNRLVQEKARQIKARNELAWARSWEQMQVLLERNPHVKKIADDNIETLKQGRAKQVAEKIKQAVWSGHTGELERYIKDLSKRSQQYSSGCLSNWLNRLPNGSKILPQLQKLKEASDTRISEAERLAKGTLDDISQLLEQRGQQAERLLHSHPRDPSGSSTLWS</sequence>
<reference evidence="2" key="1">
    <citation type="submission" date="2023-11" db="EMBL/GenBank/DDBJ databases">
        <authorList>
            <person name="Alioto T."/>
            <person name="Alioto T."/>
            <person name="Gomez Garrido J."/>
        </authorList>
    </citation>
    <scope>NUCLEOTIDE SEQUENCE</scope>
</reference>
<accession>A0AAI9EBY7</accession>
<keyword evidence="1" id="KW-0472">Membrane</keyword>
<evidence type="ECO:0000313" key="3">
    <source>
        <dbReference type="Proteomes" id="UP001296104"/>
    </source>
</evidence>
<gene>
    <name evidence="2" type="ORF">LECACI_7A005633</name>
</gene>
<keyword evidence="1" id="KW-1133">Transmembrane helix</keyword>
<comment type="caution">
    <text evidence="2">The sequence shown here is derived from an EMBL/GenBank/DDBJ whole genome shotgun (WGS) entry which is preliminary data.</text>
</comment>
<name>A0AAI9EBY7_9PEZI</name>
<organism evidence="2 3">
    <name type="scientific">Lecanosticta acicola</name>
    <dbReference type="NCBI Taxonomy" id="111012"/>
    <lineage>
        <taxon>Eukaryota</taxon>
        <taxon>Fungi</taxon>
        <taxon>Dikarya</taxon>
        <taxon>Ascomycota</taxon>
        <taxon>Pezizomycotina</taxon>
        <taxon>Dothideomycetes</taxon>
        <taxon>Dothideomycetidae</taxon>
        <taxon>Mycosphaerellales</taxon>
        <taxon>Mycosphaerellaceae</taxon>
        <taxon>Lecanosticta</taxon>
    </lineage>
</organism>
<keyword evidence="3" id="KW-1185">Reference proteome</keyword>
<evidence type="ECO:0000313" key="2">
    <source>
        <dbReference type="EMBL" id="CAK4030475.1"/>
    </source>
</evidence>
<feature type="transmembrane region" description="Helical" evidence="1">
    <location>
        <begin position="51"/>
        <end position="74"/>
    </location>
</feature>
<dbReference type="EMBL" id="CAVMBE010000037">
    <property type="protein sequence ID" value="CAK4030475.1"/>
    <property type="molecule type" value="Genomic_DNA"/>
</dbReference>